<dbReference type="InterPro" id="IPR000008">
    <property type="entry name" value="C2_dom"/>
</dbReference>
<keyword evidence="4" id="KW-1185">Reference proteome</keyword>
<sequence>MRGMEPQEIHKENSFWGSTKDGFSKTSLSPFSHRRRIRNRLGKMSFMSELERASASLTHRLGRRKTRNTIDEDELSGYHILRICLHSVEGLKERHKSARRNAFFCKAYLSKSTMHRGSRASLRRMLASDNNDYAEMNHAKRASEGSSSIIPVRLVQTHSQSHSNGKITWNEHFQIPVLDPQVDILCIRVKSSNAISSPTIATCSIPISNLSLNQTLDQWFNLMDGKKDAGRIRLNMRFIFPGNSSNHSTRSEDFSSSFMKYNRALVYEPADPLEEELRSIKKPFSQNPTHNTSPKTMVSVSIGTREPRQSVFHQQKTLPPPPTTTWKHRIASDIPRRSTQNVMECFSPSNHSLTDRETYLAILNRISHNVLFEDDEQSGDDRSDRDASRQDNVLMEEDDDEDNEITWIYAVQSSAPQKNAKTGRKGSQMVVNDHTQLPILEDVHFDVEEVDFCNY</sequence>
<dbReference type="InParanoid" id="A0A024FUR8"/>
<dbReference type="SMART" id="SM00239">
    <property type="entry name" value="C2"/>
    <property type="match status" value="1"/>
</dbReference>
<dbReference type="OrthoDB" id="168365at2759"/>
<proteinExistence type="predicted"/>
<dbReference type="PROSITE" id="PS50004">
    <property type="entry name" value="C2"/>
    <property type="match status" value="1"/>
</dbReference>
<evidence type="ECO:0000313" key="3">
    <source>
        <dbReference type="EMBL" id="CCI10870.1"/>
    </source>
</evidence>
<protein>
    <recommendedName>
        <fullName evidence="2">C2 domain-containing protein</fullName>
    </recommendedName>
</protein>
<evidence type="ECO:0000259" key="2">
    <source>
        <dbReference type="PROSITE" id="PS50004"/>
    </source>
</evidence>
<dbReference type="Pfam" id="PF00168">
    <property type="entry name" value="C2"/>
    <property type="match status" value="1"/>
</dbReference>
<feature type="compositionally biased region" description="Basic and acidic residues" evidence="1">
    <location>
        <begin position="379"/>
        <end position="389"/>
    </location>
</feature>
<dbReference type="Proteomes" id="UP000053237">
    <property type="component" value="Unassembled WGS sequence"/>
</dbReference>
<dbReference type="CDD" id="cd00030">
    <property type="entry name" value="C2"/>
    <property type="match status" value="1"/>
</dbReference>
<dbReference type="AlphaFoldDB" id="A0A024FUR8"/>
<reference evidence="3 4" key="1">
    <citation type="submission" date="2012-05" db="EMBL/GenBank/DDBJ databases">
        <title>Recombination and specialization in a pathogen metapopulation.</title>
        <authorList>
            <person name="Gardiner A."/>
            <person name="Kemen E."/>
            <person name="Schultz-Larsen T."/>
            <person name="MacLean D."/>
            <person name="Van Oosterhout C."/>
            <person name="Jones J.D.G."/>
        </authorList>
    </citation>
    <scope>NUCLEOTIDE SEQUENCE [LARGE SCALE GENOMIC DNA]</scope>
    <source>
        <strain evidence="3 4">Ac Nc2</strain>
    </source>
</reference>
<accession>A0A024FUR8</accession>
<dbReference type="InterPro" id="IPR035892">
    <property type="entry name" value="C2_domain_sf"/>
</dbReference>
<comment type="caution">
    <text evidence="3">The sequence shown here is derived from an EMBL/GenBank/DDBJ whole genome shotgun (WGS) entry which is preliminary data.</text>
</comment>
<feature type="domain" description="C2" evidence="2">
    <location>
        <begin position="62"/>
        <end position="220"/>
    </location>
</feature>
<dbReference type="Gene3D" id="2.60.40.150">
    <property type="entry name" value="C2 domain"/>
    <property type="match status" value="1"/>
</dbReference>
<feature type="region of interest" description="Disordered" evidence="1">
    <location>
        <begin position="374"/>
        <end position="399"/>
    </location>
</feature>
<dbReference type="EMBL" id="CAIX01000433">
    <property type="protein sequence ID" value="CCI10870.1"/>
    <property type="molecule type" value="Genomic_DNA"/>
</dbReference>
<organism evidence="3 4">
    <name type="scientific">Albugo candida</name>
    <dbReference type="NCBI Taxonomy" id="65357"/>
    <lineage>
        <taxon>Eukaryota</taxon>
        <taxon>Sar</taxon>
        <taxon>Stramenopiles</taxon>
        <taxon>Oomycota</taxon>
        <taxon>Peronosporomycetes</taxon>
        <taxon>Albuginales</taxon>
        <taxon>Albuginaceae</taxon>
        <taxon>Albugo</taxon>
    </lineage>
</organism>
<name>A0A024FUR8_9STRA</name>
<evidence type="ECO:0000313" key="4">
    <source>
        <dbReference type="Proteomes" id="UP000053237"/>
    </source>
</evidence>
<evidence type="ECO:0000256" key="1">
    <source>
        <dbReference type="SAM" id="MobiDB-lite"/>
    </source>
</evidence>
<gene>
    <name evidence="3" type="ORF">BN9_118660</name>
</gene>
<dbReference type="SUPFAM" id="SSF49562">
    <property type="entry name" value="C2 domain (Calcium/lipid-binding domain, CaLB)"/>
    <property type="match status" value="1"/>
</dbReference>